<sequence length="573" mass="57692">MSLVAGVDSSTQSCKVVIRDSETGALVREGRAGHPEGTEVDPAAWWDALQNAIADAGGLADVSAVSIGGQQHGMVVLDAGGRVIRDAVLWNDTRSAAAATALIAEAGRAAQTDSATAAEAGAEVYAERTGSVPVASFTATKLRWLRDAEPANAARVAAVALPHDWLTWRLLGYGPADESPLGPVLDALTTDRSDASGTSYWSPAATAYDFDLFELAFGRPAVEALGVAEAAIEEIEGSSAELVDELLDGLQPGFGSFGVDGASGEAPLEPPAVGEDSAEAAATPVILPRIVQSGDVAGVTVDHPGDAAFRDGTAEGFPASLIPAGILVGAGAGDNAGAALGLGLNATAGDVVISIGTSGTAFAVTDHPVADATGTVAGFADAAGAFLPLIATLNAARILASISTVLGVDYDEFARLALAAEPGSGGVVLVPYFEGERTPNLPDATATFAGLTLANSTRENFARAAIEGMLCALADGLAAVRSLGVDARRVLLVGGAAQNAAVQAVAAEVFDVPVSIPAPGEYVADGAARQAAWTLTGTRPTWPVAFAAELAAATVPLITQQYRRAQSLGSLPR</sequence>
<dbReference type="RefSeq" id="WP_188672539.1">
    <property type="nucleotide sequence ID" value="NZ_BMGP01000001.1"/>
</dbReference>
<keyword evidence="4 8" id="KW-0547">Nucleotide-binding</keyword>
<dbReference type="AlphaFoldDB" id="A0A917AZB3"/>
<dbReference type="EMBL" id="BMGP01000001">
    <property type="protein sequence ID" value="GGF12378.1"/>
    <property type="molecule type" value="Genomic_DNA"/>
</dbReference>
<accession>A0A917AZB3</accession>
<dbReference type="InterPro" id="IPR018485">
    <property type="entry name" value="FGGY_C"/>
</dbReference>
<organism evidence="12 13">
    <name type="scientific">Subtercola lobariae</name>
    <dbReference type="NCBI Taxonomy" id="1588641"/>
    <lineage>
        <taxon>Bacteria</taxon>
        <taxon>Bacillati</taxon>
        <taxon>Actinomycetota</taxon>
        <taxon>Actinomycetes</taxon>
        <taxon>Micrococcales</taxon>
        <taxon>Microbacteriaceae</taxon>
        <taxon>Subtercola</taxon>
    </lineage>
</organism>
<dbReference type="GO" id="GO:0042732">
    <property type="term" value="P:D-xylose metabolic process"/>
    <property type="evidence" value="ECO:0007669"/>
    <property type="project" value="UniProtKB-KW"/>
</dbReference>
<evidence type="ECO:0000256" key="4">
    <source>
        <dbReference type="ARBA" id="ARBA00022741"/>
    </source>
</evidence>
<reference evidence="12 13" key="1">
    <citation type="journal article" date="2014" name="Int. J. Syst. Evol. Microbiol.">
        <title>Complete genome sequence of Corynebacterium casei LMG S-19264T (=DSM 44701T), isolated from a smear-ripened cheese.</title>
        <authorList>
            <consortium name="US DOE Joint Genome Institute (JGI-PGF)"/>
            <person name="Walter F."/>
            <person name="Albersmeier A."/>
            <person name="Kalinowski J."/>
            <person name="Ruckert C."/>
        </authorList>
    </citation>
    <scope>NUCLEOTIDE SEQUENCE [LARGE SCALE GENOMIC DNA]</scope>
    <source>
        <strain evidence="12 13">CGMCC 1.12976</strain>
    </source>
</reference>
<keyword evidence="7 8" id="KW-0119">Carbohydrate metabolism</keyword>
<evidence type="ECO:0000259" key="10">
    <source>
        <dbReference type="Pfam" id="PF00370"/>
    </source>
</evidence>
<evidence type="ECO:0000256" key="9">
    <source>
        <dbReference type="RuleBase" id="RU003733"/>
    </source>
</evidence>
<dbReference type="PANTHER" id="PTHR43095:SF5">
    <property type="entry name" value="XYLULOSE KINASE"/>
    <property type="match status" value="1"/>
</dbReference>
<keyword evidence="6 8" id="KW-0067">ATP-binding</keyword>
<keyword evidence="13" id="KW-1185">Reference proteome</keyword>
<feature type="site" description="Important for activity" evidence="8">
    <location>
        <position position="8"/>
    </location>
</feature>
<dbReference type="InterPro" id="IPR018484">
    <property type="entry name" value="FGGY_N"/>
</dbReference>
<comment type="function">
    <text evidence="8">Catalyzes the phosphorylation of D-xylulose to D-xylulose 5-phosphate.</text>
</comment>
<evidence type="ECO:0000256" key="3">
    <source>
        <dbReference type="ARBA" id="ARBA00022679"/>
    </source>
</evidence>
<dbReference type="Pfam" id="PF00370">
    <property type="entry name" value="FGGY_N"/>
    <property type="match status" value="1"/>
</dbReference>
<evidence type="ECO:0000256" key="2">
    <source>
        <dbReference type="ARBA" id="ARBA00022629"/>
    </source>
</evidence>
<keyword evidence="3 8" id="KW-0808">Transferase</keyword>
<evidence type="ECO:0000313" key="13">
    <source>
        <dbReference type="Proteomes" id="UP000598775"/>
    </source>
</evidence>
<dbReference type="Gene3D" id="3.30.420.40">
    <property type="match status" value="2"/>
</dbReference>
<keyword evidence="2 8" id="KW-0859">Xylose metabolism</keyword>
<dbReference type="InterPro" id="IPR006000">
    <property type="entry name" value="Xylulokinase"/>
</dbReference>
<dbReference type="HAMAP" id="MF_02220">
    <property type="entry name" value="XylB"/>
    <property type="match status" value="1"/>
</dbReference>
<comment type="similarity">
    <text evidence="1 8 9">Belongs to the FGGY kinase family.</text>
</comment>
<dbReference type="PIRSF" id="PIRSF000538">
    <property type="entry name" value="GlpK"/>
    <property type="match status" value="1"/>
</dbReference>
<evidence type="ECO:0000256" key="7">
    <source>
        <dbReference type="ARBA" id="ARBA00023277"/>
    </source>
</evidence>
<dbReference type="InterPro" id="IPR043129">
    <property type="entry name" value="ATPase_NBD"/>
</dbReference>
<dbReference type="PANTHER" id="PTHR43095">
    <property type="entry name" value="SUGAR KINASE"/>
    <property type="match status" value="1"/>
</dbReference>
<dbReference type="Pfam" id="PF02782">
    <property type="entry name" value="FGGY_C"/>
    <property type="match status" value="1"/>
</dbReference>
<dbReference type="PROSITE" id="PS00445">
    <property type="entry name" value="FGGY_KINASES_2"/>
    <property type="match status" value="1"/>
</dbReference>
<dbReference type="InterPro" id="IPR018483">
    <property type="entry name" value="Carb_kinase_FGGY_CS"/>
</dbReference>
<evidence type="ECO:0000256" key="1">
    <source>
        <dbReference type="ARBA" id="ARBA00009156"/>
    </source>
</evidence>
<dbReference type="InterPro" id="IPR000577">
    <property type="entry name" value="Carb_kinase_FGGY"/>
</dbReference>
<evidence type="ECO:0000256" key="8">
    <source>
        <dbReference type="HAMAP-Rule" id="MF_02220"/>
    </source>
</evidence>
<dbReference type="EC" id="2.7.1.17" evidence="8"/>
<name>A0A917AZB3_9MICO</name>
<comment type="catalytic activity">
    <reaction evidence="8">
        <text>D-xylulose + ATP = D-xylulose 5-phosphate + ADP + H(+)</text>
        <dbReference type="Rhea" id="RHEA:10964"/>
        <dbReference type="ChEBI" id="CHEBI:15378"/>
        <dbReference type="ChEBI" id="CHEBI:17140"/>
        <dbReference type="ChEBI" id="CHEBI:30616"/>
        <dbReference type="ChEBI" id="CHEBI:57737"/>
        <dbReference type="ChEBI" id="CHEBI:456216"/>
        <dbReference type="EC" id="2.7.1.17"/>
    </reaction>
</comment>
<feature type="domain" description="Carbohydrate kinase FGGY C-terminal" evidence="11">
    <location>
        <begin position="352"/>
        <end position="534"/>
    </location>
</feature>
<feature type="domain" description="Carbohydrate kinase FGGY N-terminal" evidence="10">
    <location>
        <begin position="4"/>
        <end position="215"/>
    </location>
</feature>
<gene>
    <name evidence="8 12" type="primary">xylB</name>
    <name evidence="12" type="ORF">GCM10011399_02920</name>
</gene>
<protein>
    <recommendedName>
        <fullName evidence="8">Xylulose kinase</fullName>
        <shortName evidence="8">Xylulokinase</shortName>
        <ecNumber evidence="8">2.7.1.17</ecNumber>
    </recommendedName>
</protein>
<dbReference type="GO" id="GO:0005998">
    <property type="term" value="P:xylulose catabolic process"/>
    <property type="evidence" value="ECO:0007669"/>
    <property type="project" value="UniProtKB-UniRule"/>
</dbReference>
<evidence type="ECO:0000256" key="6">
    <source>
        <dbReference type="ARBA" id="ARBA00022840"/>
    </source>
</evidence>
<keyword evidence="5 8" id="KW-0418">Kinase</keyword>
<feature type="active site" description="Proton acceptor" evidence="8">
    <location>
        <position position="334"/>
    </location>
</feature>
<evidence type="ECO:0000259" key="11">
    <source>
        <dbReference type="Pfam" id="PF02782"/>
    </source>
</evidence>
<dbReference type="InterPro" id="IPR050406">
    <property type="entry name" value="FGGY_Carb_Kinase"/>
</dbReference>
<dbReference type="Proteomes" id="UP000598775">
    <property type="component" value="Unassembled WGS sequence"/>
</dbReference>
<proteinExistence type="inferred from homology"/>
<dbReference type="SUPFAM" id="SSF53067">
    <property type="entry name" value="Actin-like ATPase domain"/>
    <property type="match status" value="2"/>
</dbReference>
<dbReference type="GO" id="GO:0005524">
    <property type="term" value="F:ATP binding"/>
    <property type="evidence" value="ECO:0007669"/>
    <property type="project" value="UniProtKB-UniRule"/>
</dbReference>
<dbReference type="GO" id="GO:0004856">
    <property type="term" value="F:D-xylulokinase activity"/>
    <property type="evidence" value="ECO:0007669"/>
    <property type="project" value="UniProtKB-UniRule"/>
</dbReference>
<feature type="binding site" evidence="8">
    <location>
        <begin position="71"/>
        <end position="72"/>
    </location>
    <ligand>
        <name>substrate</name>
    </ligand>
</feature>
<comment type="caution">
    <text evidence="12">The sequence shown here is derived from an EMBL/GenBank/DDBJ whole genome shotgun (WGS) entry which is preliminary data.</text>
</comment>
<evidence type="ECO:0000256" key="5">
    <source>
        <dbReference type="ARBA" id="ARBA00022777"/>
    </source>
</evidence>
<evidence type="ECO:0000313" key="12">
    <source>
        <dbReference type="EMBL" id="GGF12378.1"/>
    </source>
</evidence>